<dbReference type="PANTHER" id="PTHR42691:SF1">
    <property type="entry name" value="ASPARTATE AMINOTRANSFERASE YHDR-RELATED"/>
    <property type="match status" value="1"/>
</dbReference>
<dbReference type="EC" id="2.6.1.-" evidence="1"/>
<evidence type="ECO:0000256" key="1">
    <source>
        <dbReference type="RuleBase" id="RU000481"/>
    </source>
</evidence>
<dbReference type="Gene3D" id="3.40.640.10">
    <property type="entry name" value="Type I PLP-dependent aspartate aminotransferase-like (Major domain)"/>
    <property type="match status" value="1"/>
</dbReference>
<organism evidence="3 4">
    <name type="scientific">Ectobacillus funiculus</name>
    <dbReference type="NCBI Taxonomy" id="137993"/>
    <lineage>
        <taxon>Bacteria</taxon>
        <taxon>Bacillati</taxon>
        <taxon>Bacillota</taxon>
        <taxon>Bacilli</taxon>
        <taxon>Bacillales</taxon>
        <taxon>Bacillaceae</taxon>
        <taxon>Ectobacillus</taxon>
    </lineage>
</organism>
<accession>A0ABV5WIV5</accession>
<dbReference type="GO" id="GO:0008483">
    <property type="term" value="F:transaminase activity"/>
    <property type="evidence" value="ECO:0007669"/>
    <property type="project" value="UniProtKB-KW"/>
</dbReference>
<dbReference type="Gene3D" id="3.90.1150.10">
    <property type="entry name" value="Aspartate Aminotransferase, domain 1"/>
    <property type="match status" value="1"/>
</dbReference>
<proteinExistence type="inferred from homology"/>
<dbReference type="RefSeq" id="WP_379950844.1">
    <property type="nucleotide sequence ID" value="NZ_JBHMAF010000153.1"/>
</dbReference>
<evidence type="ECO:0000313" key="3">
    <source>
        <dbReference type="EMBL" id="MFB9760532.1"/>
    </source>
</evidence>
<dbReference type="EMBL" id="JBHMAF010000153">
    <property type="protein sequence ID" value="MFB9760532.1"/>
    <property type="molecule type" value="Genomic_DNA"/>
</dbReference>
<keyword evidence="1 3" id="KW-0032">Aminotransferase</keyword>
<dbReference type="PANTHER" id="PTHR42691">
    <property type="entry name" value="ASPARTATE AMINOTRANSFERASE YHDR-RELATED"/>
    <property type="match status" value="1"/>
</dbReference>
<dbReference type="InterPro" id="IPR015421">
    <property type="entry name" value="PyrdxlP-dep_Trfase_major"/>
</dbReference>
<dbReference type="Proteomes" id="UP001589609">
    <property type="component" value="Unassembled WGS sequence"/>
</dbReference>
<dbReference type="InterPro" id="IPR015422">
    <property type="entry name" value="PyrdxlP-dep_Trfase_small"/>
</dbReference>
<dbReference type="CDD" id="cd00609">
    <property type="entry name" value="AAT_like"/>
    <property type="match status" value="1"/>
</dbReference>
<dbReference type="InterPro" id="IPR004839">
    <property type="entry name" value="Aminotransferase_I/II_large"/>
</dbReference>
<gene>
    <name evidence="3" type="ORF">ACFFMS_19635</name>
</gene>
<keyword evidence="4" id="KW-1185">Reference proteome</keyword>
<evidence type="ECO:0000259" key="2">
    <source>
        <dbReference type="Pfam" id="PF00155"/>
    </source>
</evidence>
<reference evidence="3 4" key="1">
    <citation type="submission" date="2024-09" db="EMBL/GenBank/DDBJ databases">
        <authorList>
            <person name="Sun Q."/>
            <person name="Mori K."/>
        </authorList>
    </citation>
    <scope>NUCLEOTIDE SEQUENCE [LARGE SCALE GENOMIC DNA]</scope>
    <source>
        <strain evidence="3 4">JCM 11201</strain>
    </source>
</reference>
<sequence>MISSKVATALDNHSWIRTMFQEGKRLKMQFEEKEIFDFSIGNPALNPPKDFYDAMNQVIESPVKGKHGYGDYQGIFAARQKIAFYLQERFSVDFTPNHIVMTVGAAGAMNVVLKSILNEQDEVIVLSPYFLEYEGYIQNFNGKIVPVSLNNDFSINFESIKQALSKTTKAIILNSPHNPTGIIHTQQELNELGKLLDDYEHTFNQPIYVIYDTPYEQLIFDSVYSNPFSAYKHIIFIGSFSKELGISGERIGYIALSSDTPNKETLTSALVYCNRILGFIHAPMLMQRIIGEMVTLKIDPRPYKVRRDLIVSILREAGFEFIDPQGGFFVFPKAPIEDDIEFCVEAAKKFKVLTVPGSQFGRRGYFRLSYSVPLEQIQNSKEVFHAIYKHFSN</sequence>
<name>A0ABV5WIV5_9BACI</name>
<dbReference type="InterPro" id="IPR004838">
    <property type="entry name" value="NHTrfase_class1_PyrdxlP-BS"/>
</dbReference>
<comment type="caution">
    <text evidence="3">The sequence shown here is derived from an EMBL/GenBank/DDBJ whole genome shotgun (WGS) entry which is preliminary data.</text>
</comment>
<dbReference type="InterPro" id="IPR015424">
    <property type="entry name" value="PyrdxlP-dep_Trfase"/>
</dbReference>
<comment type="cofactor">
    <cofactor evidence="1">
        <name>pyridoxal 5'-phosphate</name>
        <dbReference type="ChEBI" id="CHEBI:597326"/>
    </cofactor>
</comment>
<dbReference type="Pfam" id="PF00155">
    <property type="entry name" value="Aminotran_1_2"/>
    <property type="match status" value="1"/>
</dbReference>
<dbReference type="SUPFAM" id="SSF53383">
    <property type="entry name" value="PLP-dependent transferases"/>
    <property type="match status" value="1"/>
</dbReference>
<feature type="domain" description="Aminotransferase class I/classII large" evidence="2">
    <location>
        <begin position="34"/>
        <end position="379"/>
    </location>
</feature>
<evidence type="ECO:0000313" key="4">
    <source>
        <dbReference type="Proteomes" id="UP001589609"/>
    </source>
</evidence>
<comment type="similarity">
    <text evidence="1">Belongs to the class-I pyridoxal-phosphate-dependent aminotransferase family.</text>
</comment>
<protein>
    <recommendedName>
        <fullName evidence="1">Aminotransferase</fullName>
        <ecNumber evidence="1">2.6.1.-</ecNumber>
    </recommendedName>
</protein>
<keyword evidence="1 3" id="KW-0808">Transferase</keyword>
<dbReference type="NCBIfam" id="NF005305">
    <property type="entry name" value="PRK06836.1"/>
    <property type="match status" value="1"/>
</dbReference>
<dbReference type="PROSITE" id="PS00105">
    <property type="entry name" value="AA_TRANSFER_CLASS_1"/>
    <property type="match status" value="1"/>
</dbReference>